<feature type="transmembrane region" description="Helical" evidence="1">
    <location>
        <begin position="38"/>
        <end position="56"/>
    </location>
</feature>
<reference evidence="3" key="1">
    <citation type="journal article" date="2019" name="Int. J. Syst. Evol. Microbiol.">
        <title>The Global Catalogue of Microorganisms (GCM) 10K type strain sequencing project: providing services to taxonomists for standard genome sequencing and annotation.</title>
        <authorList>
            <consortium name="The Broad Institute Genomics Platform"/>
            <consortium name="The Broad Institute Genome Sequencing Center for Infectious Disease"/>
            <person name="Wu L."/>
            <person name="Ma J."/>
        </authorList>
    </citation>
    <scope>NUCLEOTIDE SEQUENCE [LARGE SCALE GENOMIC DNA]</scope>
    <source>
        <strain evidence="3">NBRC 15640</strain>
    </source>
</reference>
<keyword evidence="1" id="KW-1133">Transmembrane helix</keyword>
<dbReference type="EMBL" id="BSNX01000013">
    <property type="protein sequence ID" value="GLQ72342.1"/>
    <property type="molecule type" value="Genomic_DNA"/>
</dbReference>
<keyword evidence="1" id="KW-0472">Membrane</keyword>
<evidence type="ECO:0000256" key="1">
    <source>
        <dbReference type="SAM" id="Phobius"/>
    </source>
</evidence>
<protein>
    <submittedName>
        <fullName evidence="2">CDP-diacylglycerol--glycerol-3-phosphate 3-phosphatidyltransferase-like protein</fullName>
    </submittedName>
</protein>
<keyword evidence="1" id="KW-0812">Transmembrane</keyword>
<feature type="transmembrane region" description="Helical" evidence="1">
    <location>
        <begin position="176"/>
        <end position="192"/>
    </location>
</feature>
<dbReference type="Proteomes" id="UP001156690">
    <property type="component" value="Unassembled WGS sequence"/>
</dbReference>
<dbReference type="Gene3D" id="1.20.120.1760">
    <property type="match status" value="1"/>
</dbReference>
<accession>A0AAV5NQ13</accession>
<evidence type="ECO:0000313" key="3">
    <source>
        <dbReference type="Proteomes" id="UP001156690"/>
    </source>
</evidence>
<dbReference type="InterPro" id="IPR043130">
    <property type="entry name" value="CDP-OH_PTrfase_TM_dom"/>
</dbReference>
<dbReference type="AlphaFoldDB" id="A0AAV5NQ13"/>
<comment type="caution">
    <text evidence="2">The sequence shown here is derived from an EMBL/GenBank/DDBJ whole genome shotgun (WGS) entry which is preliminary data.</text>
</comment>
<keyword evidence="3" id="KW-1185">Reference proteome</keyword>
<sequence>MSSNQEVEGRRPLKVRQAGFSKRIAAWLAGRSITPNQISIASVVFSALSAICLSAYPFAYEYAAAGSVFIPNTLLVLTALFIQCRLLCNLFDGMVAVEGGKSTPSGELFNDIPDRVADSFIFIALGFHLSAFFPNAMHLGWAAALLAVFTAYVRTLATSIGSKSDFRGPMAKQHRMALVTLASIATIWEHLWFPQGSILLATLIVIVLGCVITIVRRARAAYVFLESSTES</sequence>
<organism evidence="2 3">
    <name type="scientific">Vibrio penaeicida</name>
    <dbReference type="NCBI Taxonomy" id="104609"/>
    <lineage>
        <taxon>Bacteria</taxon>
        <taxon>Pseudomonadati</taxon>
        <taxon>Pseudomonadota</taxon>
        <taxon>Gammaproteobacteria</taxon>
        <taxon>Vibrionales</taxon>
        <taxon>Vibrionaceae</taxon>
        <taxon>Vibrio</taxon>
    </lineage>
</organism>
<feature type="transmembrane region" description="Helical" evidence="1">
    <location>
        <begin position="139"/>
        <end position="156"/>
    </location>
</feature>
<feature type="transmembrane region" description="Helical" evidence="1">
    <location>
        <begin position="62"/>
        <end position="82"/>
    </location>
</feature>
<dbReference type="RefSeq" id="WP_126609258.1">
    <property type="nucleotide sequence ID" value="NZ_AP025145.1"/>
</dbReference>
<gene>
    <name evidence="2" type="ORF">GCM10007932_17020</name>
</gene>
<evidence type="ECO:0000313" key="2">
    <source>
        <dbReference type="EMBL" id="GLQ72342.1"/>
    </source>
</evidence>
<feature type="transmembrane region" description="Helical" evidence="1">
    <location>
        <begin position="198"/>
        <end position="215"/>
    </location>
</feature>
<name>A0AAV5NQ13_9VIBR</name>
<proteinExistence type="predicted"/>